<evidence type="ECO:0000256" key="1">
    <source>
        <dbReference type="ARBA" id="ARBA00009515"/>
    </source>
</evidence>
<dbReference type="PANTHER" id="PTHR12758:SF19">
    <property type="entry name" value="APOPTOSIS INHIBITOR 5"/>
    <property type="match status" value="1"/>
</dbReference>
<dbReference type="GO" id="GO:0005634">
    <property type="term" value="C:nucleus"/>
    <property type="evidence" value="ECO:0007669"/>
    <property type="project" value="TreeGrafter"/>
</dbReference>
<dbReference type="GO" id="GO:0003729">
    <property type="term" value="F:mRNA binding"/>
    <property type="evidence" value="ECO:0007669"/>
    <property type="project" value="TreeGrafter"/>
</dbReference>
<dbReference type="InterPro" id="IPR016024">
    <property type="entry name" value="ARM-type_fold"/>
</dbReference>
<dbReference type="SUPFAM" id="SSF48371">
    <property type="entry name" value="ARM repeat"/>
    <property type="match status" value="1"/>
</dbReference>
<evidence type="ECO:0008006" key="4">
    <source>
        <dbReference type="Google" id="ProtNLM"/>
    </source>
</evidence>
<dbReference type="Pfam" id="PF05918">
    <property type="entry name" value="API5"/>
    <property type="match status" value="3"/>
</dbReference>
<reference evidence="3" key="1">
    <citation type="submission" date="2015-06" db="UniProtKB">
        <authorList>
            <consortium name="EnsemblPlants"/>
        </authorList>
    </citation>
    <scope>IDENTIFICATION</scope>
</reference>
<dbReference type="EnsemblPlants" id="EMT12371">
    <property type="protein sequence ID" value="EMT12371"/>
    <property type="gene ID" value="F775_09205"/>
</dbReference>
<dbReference type="InterPro" id="IPR008383">
    <property type="entry name" value="API5"/>
</dbReference>
<sequence length="658" mass="72625">MATANADAAEVERLYELGDRLSSAKDKSQHAADYEAIIASVKGQNVKAKQLAAQLIPRYFRSFPALGTFAMEAMFDLVEMEELAIRIQAIRGFPLLGKDAEFISKIADILGQLLTSGTAFLLSFLSSNVKCGYASQVLSCISEENVERDAVHKALMSLIRQDVKNSLQPLFKHVESGSEIREKIICFLRDKVFPVKAELLKPQAEMERYITDLIKKSVQDVTGLEFKLFMDFLRSLSIFGDTAPRESFQELIEIIQAQADLDAQFDVSDIDHIERWTSCIYMALPIFTRGASSSKFLNYFAKQIVPVFDKVHLALGETKVGPRDDLGMLRIISHLGKDPTSDQNPHHHGMEIAVLWVAAQAGRSHGGAARGEAHGAELGDGSNPNSGPLVWKETNRTRGGGVEWIPEEKKLDLLKTVAASSPYAVAQDSRQLLPSVVQLLKKYMPGKKVDDINHNYVECLLYTFHHLAHKTPNTTNSLCGYKIVTGQPSDRLGEDFSEHYKDFIERLTGTEDTVRAASKRLTQGMADFNKAISSAKTEEEKTKIKADQQKSTMTMRSYNNILAMSQPLHGKSPLFIGDKKITLSWMEQPKKPAASTAGGKRTQPASNGNAPLNKKGRGDGGMHNQLVNRAFEGLPRGGGRGSGRGRGRGGRGRGWGYR</sequence>
<keyword evidence="2" id="KW-0053">Apoptosis</keyword>
<organism evidence="3">
    <name type="scientific">Aegilops tauschii</name>
    <name type="common">Tausch's goatgrass</name>
    <name type="synonym">Aegilops squarrosa</name>
    <dbReference type="NCBI Taxonomy" id="37682"/>
    <lineage>
        <taxon>Eukaryota</taxon>
        <taxon>Viridiplantae</taxon>
        <taxon>Streptophyta</taxon>
        <taxon>Embryophyta</taxon>
        <taxon>Tracheophyta</taxon>
        <taxon>Spermatophyta</taxon>
        <taxon>Magnoliopsida</taxon>
        <taxon>Liliopsida</taxon>
        <taxon>Poales</taxon>
        <taxon>Poaceae</taxon>
        <taxon>BOP clade</taxon>
        <taxon>Pooideae</taxon>
        <taxon>Triticodae</taxon>
        <taxon>Triticeae</taxon>
        <taxon>Triticinae</taxon>
        <taxon>Aegilops</taxon>
    </lineage>
</organism>
<dbReference type="PANTHER" id="PTHR12758">
    <property type="entry name" value="APOPTOSIS INHIBITOR 5-RELATED"/>
    <property type="match status" value="1"/>
</dbReference>
<protein>
    <recommendedName>
        <fullName evidence="4">Apoptosis inhibitor 5</fullName>
    </recommendedName>
</protein>
<evidence type="ECO:0000256" key="2">
    <source>
        <dbReference type="ARBA" id="ARBA00022703"/>
    </source>
</evidence>
<accession>M8BEH9</accession>
<comment type="similarity">
    <text evidence="1">Belongs to the API5 family.</text>
</comment>
<proteinExistence type="inferred from homology"/>
<evidence type="ECO:0000313" key="3">
    <source>
        <dbReference type="EnsemblPlants" id="EMT12371"/>
    </source>
</evidence>
<dbReference type="GO" id="GO:0043067">
    <property type="term" value="P:regulation of programmed cell death"/>
    <property type="evidence" value="ECO:0007669"/>
    <property type="project" value="TreeGrafter"/>
</dbReference>
<name>M8BEH9_AEGTA</name>
<dbReference type="AlphaFoldDB" id="M8BEH9"/>